<name>A0A9P4LEM5_9PLEO</name>
<feature type="region of interest" description="Disordered" evidence="5">
    <location>
        <begin position="350"/>
        <end position="372"/>
    </location>
</feature>
<dbReference type="GO" id="GO:0016042">
    <property type="term" value="P:lipid catabolic process"/>
    <property type="evidence" value="ECO:0007669"/>
    <property type="project" value="UniProtKB-KW"/>
</dbReference>
<keyword evidence="2" id="KW-0378">Hydrolase</keyword>
<organism evidence="7 8">
    <name type="scientific">Setomelanomma holmii</name>
    <dbReference type="NCBI Taxonomy" id="210430"/>
    <lineage>
        <taxon>Eukaryota</taxon>
        <taxon>Fungi</taxon>
        <taxon>Dikarya</taxon>
        <taxon>Ascomycota</taxon>
        <taxon>Pezizomycotina</taxon>
        <taxon>Dothideomycetes</taxon>
        <taxon>Pleosporomycetidae</taxon>
        <taxon>Pleosporales</taxon>
        <taxon>Pleosporineae</taxon>
        <taxon>Phaeosphaeriaceae</taxon>
        <taxon>Setomelanomma</taxon>
    </lineage>
</organism>
<evidence type="ECO:0000256" key="1">
    <source>
        <dbReference type="ARBA" id="ARBA00013201"/>
    </source>
</evidence>
<dbReference type="AlphaFoldDB" id="A0A9P4LEM5"/>
<protein>
    <recommendedName>
        <fullName evidence="1">1-alkyl-2-acetylglycerophosphocholine esterase</fullName>
        <ecNumber evidence="1">3.1.1.47</ecNumber>
    </recommendedName>
</protein>
<dbReference type="GO" id="GO:0003847">
    <property type="term" value="F:1-alkyl-2-acetylglycerophosphocholine esterase activity"/>
    <property type="evidence" value="ECO:0007669"/>
    <property type="project" value="UniProtKB-EC"/>
</dbReference>
<evidence type="ECO:0000313" key="8">
    <source>
        <dbReference type="Proteomes" id="UP000799777"/>
    </source>
</evidence>
<dbReference type="Gene3D" id="3.40.50.1820">
    <property type="entry name" value="alpha/beta hydrolase"/>
    <property type="match status" value="1"/>
</dbReference>
<dbReference type="InterPro" id="IPR029058">
    <property type="entry name" value="AB_hydrolase_fold"/>
</dbReference>
<dbReference type="Pfam" id="PF03403">
    <property type="entry name" value="PAF-AH_p_II"/>
    <property type="match status" value="2"/>
</dbReference>
<feature type="signal peptide" evidence="6">
    <location>
        <begin position="1"/>
        <end position="18"/>
    </location>
</feature>
<dbReference type="PANTHER" id="PTHR10272:SF14">
    <property type="entry name" value="PAF ACETYLHYDROLASE FAMILY PROTEIN"/>
    <property type="match status" value="1"/>
</dbReference>
<evidence type="ECO:0000256" key="6">
    <source>
        <dbReference type="SAM" id="SignalP"/>
    </source>
</evidence>
<accession>A0A9P4LEM5</accession>
<gene>
    <name evidence="7" type="ORF">EK21DRAFT_80963</name>
</gene>
<evidence type="ECO:0000256" key="2">
    <source>
        <dbReference type="ARBA" id="ARBA00022801"/>
    </source>
</evidence>
<evidence type="ECO:0000256" key="4">
    <source>
        <dbReference type="ARBA" id="ARBA00023098"/>
    </source>
</evidence>
<feature type="compositionally biased region" description="Basic and acidic residues" evidence="5">
    <location>
        <begin position="356"/>
        <end position="372"/>
    </location>
</feature>
<feature type="chain" id="PRO_5040292661" description="1-alkyl-2-acetylglycerophosphocholine esterase" evidence="6">
    <location>
        <begin position="19"/>
        <end position="372"/>
    </location>
</feature>
<proteinExistence type="predicted"/>
<keyword evidence="8" id="KW-1185">Reference proteome</keyword>
<sequence>MQFRLPFLLLLLANMGAGYLLPNPPGRYNVTLTTGTITNYNREIRKLMLSVFQPTTCASTVPVFYMPNITAEYQGPWIQKMYNISVDLTPLFLEARLPVCLDDPSSCSPLYDAPILLLSPGYRGTRLYYNVIASAIASEGFIVIAIDHPGETNIITYPDGYTVYSNLSNVFDLDELTPYAYARAADASFIIDQLSNATAMTELLRRHGPRQFLTDRVAMLGHSLGGAAAVLAAGQDSRIRGAINWDGPFFGSLPQSGISQPVLYVATEHDDYPSWLAIWQELKGPKLWIKVASLLHYGMLDVPTLLQAAGQDTGYFADLLGTIAPTESVRILTEYAAEWMHGTFAGEVGGPLLQGKEPDRFPEVSTMRKDNF</sequence>
<dbReference type="EMBL" id="ML978349">
    <property type="protein sequence ID" value="KAF2023431.1"/>
    <property type="molecule type" value="Genomic_DNA"/>
</dbReference>
<evidence type="ECO:0000313" key="7">
    <source>
        <dbReference type="EMBL" id="KAF2023431.1"/>
    </source>
</evidence>
<keyword evidence="4" id="KW-0443">Lipid metabolism</keyword>
<comment type="caution">
    <text evidence="7">The sequence shown here is derived from an EMBL/GenBank/DDBJ whole genome shotgun (WGS) entry which is preliminary data.</text>
</comment>
<dbReference type="Proteomes" id="UP000799777">
    <property type="component" value="Unassembled WGS sequence"/>
</dbReference>
<dbReference type="OrthoDB" id="2363873at2759"/>
<keyword evidence="6" id="KW-0732">Signal</keyword>
<reference evidence="7" key="1">
    <citation type="journal article" date="2020" name="Stud. Mycol.">
        <title>101 Dothideomycetes genomes: a test case for predicting lifestyles and emergence of pathogens.</title>
        <authorList>
            <person name="Haridas S."/>
            <person name="Albert R."/>
            <person name="Binder M."/>
            <person name="Bloem J."/>
            <person name="Labutti K."/>
            <person name="Salamov A."/>
            <person name="Andreopoulos B."/>
            <person name="Baker S."/>
            <person name="Barry K."/>
            <person name="Bills G."/>
            <person name="Bluhm B."/>
            <person name="Cannon C."/>
            <person name="Castanera R."/>
            <person name="Culley D."/>
            <person name="Daum C."/>
            <person name="Ezra D."/>
            <person name="Gonzalez J."/>
            <person name="Henrissat B."/>
            <person name="Kuo A."/>
            <person name="Liang C."/>
            <person name="Lipzen A."/>
            <person name="Lutzoni F."/>
            <person name="Magnuson J."/>
            <person name="Mondo S."/>
            <person name="Nolan M."/>
            <person name="Ohm R."/>
            <person name="Pangilinan J."/>
            <person name="Park H.-J."/>
            <person name="Ramirez L."/>
            <person name="Alfaro M."/>
            <person name="Sun H."/>
            <person name="Tritt A."/>
            <person name="Yoshinaga Y."/>
            <person name="Zwiers L.-H."/>
            <person name="Turgeon B."/>
            <person name="Goodwin S."/>
            <person name="Spatafora J."/>
            <person name="Crous P."/>
            <person name="Grigoriev I."/>
        </authorList>
    </citation>
    <scope>NUCLEOTIDE SEQUENCE</scope>
    <source>
        <strain evidence="7">CBS 110217</strain>
    </source>
</reference>
<dbReference type="EC" id="3.1.1.47" evidence="1"/>
<dbReference type="SUPFAM" id="SSF53474">
    <property type="entry name" value="alpha/beta-Hydrolases"/>
    <property type="match status" value="1"/>
</dbReference>
<dbReference type="PANTHER" id="PTHR10272">
    <property type="entry name" value="PLATELET-ACTIVATING FACTOR ACETYLHYDROLASE"/>
    <property type="match status" value="1"/>
</dbReference>
<evidence type="ECO:0000256" key="3">
    <source>
        <dbReference type="ARBA" id="ARBA00022963"/>
    </source>
</evidence>
<evidence type="ECO:0000256" key="5">
    <source>
        <dbReference type="SAM" id="MobiDB-lite"/>
    </source>
</evidence>
<keyword evidence="3" id="KW-0442">Lipid degradation</keyword>